<keyword evidence="1" id="KW-1133">Transmembrane helix</keyword>
<accession>A0A173T345</accession>
<proteinExistence type="predicted"/>
<gene>
    <name evidence="2" type="ORF">ERS852420_01867</name>
</gene>
<dbReference type="RefSeq" id="WP_055262636.1">
    <property type="nucleotide sequence ID" value="NZ_CYXV01000007.1"/>
</dbReference>
<feature type="transmembrane region" description="Helical" evidence="1">
    <location>
        <begin position="24"/>
        <end position="47"/>
    </location>
</feature>
<evidence type="ECO:0000256" key="1">
    <source>
        <dbReference type="SAM" id="Phobius"/>
    </source>
</evidence>
<feature type="transmembrane region" description="Helical" evidence="1">
    <location>
        <begin position="119"/>
        <end position="144"/>
    </location>
</feature>
<name>A0A173T345_9FIRM</name>
<protein>
    <recommendedName>
        <fullName evidence="4">ABC-2 family transporter protein</fullName>
    </recommendedName>
</protein>
<feature type="transmembrane region" description="Helical" evidence="1">
    <location>
        <begin position="188"/>
        <end position="214"/>
    </location>
</feature>
<feature type="transmembrane region" description="Helical" evidence="1">
    <location>
        <begin position="80"/>
        <end position="98"/>
    </location>
</feature>
<evidence type="ECO:0008006" key="4">
    <source>
        <dbReference type="Google" id="ProtNLM"/>
    </source>
</evidence>
<feature type="transmembrane region" description="Helical" evidence="1">
    <location>
        <begin position="221"/>
        <end position="244"/>
    </location>
</feature>
<sequence>MGKHNSTGTMILINIRRGLCNKRFWIVVGVTTIIYAVIIVLECWFPVQKYYRGYNTTDWYLDGLAALGSSKVNKILQLELFHNLFPFVGALAFAYVILDDRRHTYYYQIIQKKGLSNYFWSDFLTSGLMGGILAVILLLALIFVAKTGIDYNPFIKDAVHAYQEMFKDAICGKVYWGDKMIGECNNYLIWWSLGCIGFFLAGFWFGLISALVAFLSDNKVFVYAMPIIVTMIIDKWAYIFTIIFKNNETICNLLYSIQIRPNYSLFGDLNHLVVLALFCILTLGIGFGMQKKITLRYLEEGAA</sequence>
<keyword evidence="1" id="KW-0812">Transmembrane</keyword>
<feature type="transmembrane region" description="Helical" evidence="1">
    <location>
        <begin position="269"/>
        <end position="289"/>
    </location>
</feature>
<reference evidence="2 3" key="1">
    <citation type="submission" date="2015-09" db="EMBL/GenBank/DDBJ databases">
        <authorList>
            <consortium name="Pathogen Informatics"/>
        </authorList>
    </citation>
    <scope>NUCLEOTIDE SEQUENCE [LARGE SCALE GENOMIC DNA]</scope>
    <source>
        <strain evidence="2 3">2789STDY5608863</strain>
    </source>
</reference>
<evidence type="ECO:0000313" key="2">
    <source>
        <dbReference type="EMBL" id="CUM97071.1"/>
    </source>
</evidence>
<dbReference type="AlphaFoldDB" id="A0A173T345"/>
<organism evidence="2 3">
    <name type="scientific">Roseburia faecis</name>
    <dbReference type="NCBI Taxonomy" id="301302"/>
    <lineage>
        <taxon>Bacteria</taxon>
        <taxon>Bacillati</taxon>
        <taxon>Bacillota</taxon>
        <taxon>Clostridia</taxon>
        <taxon>Lachnospirales</taxon>
        <taxon>Lachnospiraceae</taxon>
        <taxon>Roseburia</taxon>
    </lineage>
</organism>
<evidence type="ECO:0000313" key="3">
    <source>
        <dbReference type="Proteomes" id="UP000095495"/>
    </source>
</evidence>
<dbReference type="Proteomes" id="UP000095495">
    <property type="component" value="Unassembled WGS sequence"/>
</dbReference>
<dbReference type="EMBL" id="CYXV01000007">
    <property type="protein sequence ID" value="CUM97071.1"/>
    <property type="molecule type" value="Genomic_DNA"/>
</dbReference>
<keyword evidence="1" id="KW-0472">Membrane</keyword>